<dbReference type="NCBIfam" id="NF033542">
    <property type="entry name" value="transpos_IS110"/>
    <property type="match status" value="1"/>
</dbReference>
<accession>A0ABY5ED87</accession>
<dbReference type="Proteomes" id="UP001059607">
    <property type="component" value="Chromosome"/>
</dbReference>
<dbReference type="PANTHER" id="PTHR33055">
    <property type="entry name" value="TRANSPOSASE FOR INSERTION SEQUENCE ELEMENT IS1111A"/>
    <property type="match status" value="1"/>
</dbReference>
<organism evidence="3 4">
    <name type="scientific">Pseudomonas nunensis</name>
    <dbReference type="NCBI Taxonomy" id="2961896"/>
    <lineage>
        <taxon>Bacteria</taxon>
        <taxon>Pseudomonadati</taxon>
        <taxon>Pseudomonadota</taxon>
        <taxon>Gammaproteobacteria</taxon>
        <taxon>Pseudomonadales</taxon>
        <taxon>Pseudomonadaceae</taxon>
        <taxon>Pseudomonas</taxon>
    </lineage>
</organism>
<dbReference type="EMBL" id="CP101125">
    <property type="protein sequence ID" value="UTO13669.1"/>
    <property type="molecule type" value="Genomic_DNA"/>
</dbReference>
<gene>
    <name evidence="3" type="ORF">NK667_26430</name>
</gene>
<dbReference type="RefSeq" id="WP_236708643.1">
    <property type="nucleotide sequence ID" value="NZ_CP101125.1"/>
</dbReference>
<proteinExistence type="predicted"/>
<evidence type="ECO:0000259" key="2">
    <source>
        <dbReference type="Pfam" id="PF02371"/>
    </source>
</evidence>
<dbReference type="InterPro" id="IPR002525">
    <property type="entry name" value="Transp_IS110-like_N"/>
</dbReference>
<dbReference type="Pfam" id="PF01548">
    <property type="entry name" value="DEDD_Tnp_IS110"/>
    <property type="match status" value="1"/>
</dbReference>
<reference evidence="3" key="1">
    <citation type="submission" date="2022-07" db="EMBL/GenBank/DDBJ databases">
        <title>Pseudomonas nunamit sp. nov. an antifungal species isolated from Greenland.</title>
        <authorList>
            <person name="Ntana F."/>
            <person name="Hennessy R.C."/>
            <person name="Zervas A."/>
            <person name="Stougaard P."/>
        </authorList>
    </citation>
    <scope>NUCLEOTIDE SEQUENCE</scope>
    <source>
        <strain evidence="3">In5</strain>
    </source>
</reference>
<dbReference type="InterPro" id="IPR047650">
    <property type="entry name" value="Transpos_IS110"/>
</dbReference>
<dbReference type="InterPro" id="IPR003346">
    <property type="entry name" value="Transposase_20"/>
</dbReference>
<name>A0ABY5ED87_9PSED</name>
<evidence type="ECO:0000313" key="3">
    <source>
        <dbReference type="EMBL" id="UTO13669.1"/>
    </source>
</evidence>
<sequence>MQLLRLFACDVDCAPALHTHSYSSNGILGPSLARARIHKVGQSAVMIARDLIGETVMSSFVGVDVAKNTFDIATHLPNGKHKTKAKLANDAKGFNEFEAWLQKQVEPSALIVMEATSVYHLELAEFVYNKGYRVCVVNPATTHAYAGSELRRIKTDKSDAKLIADFAREKAEKLQLWAPEPLKYRQLKALVRRLDDLQEMERMELNRLEVSDEKVKGSINSVLRHIEKEIAQTHKAIKKHIDDDPDMREMRDLIVTIDGIGQKTLERLLAELGDLRKYDDPRKLVAAAGLNPKLQDSGLLKGRTVISKIGSARVRAGLYMPGLVALQHNKAIMAMKDRLKANGKAPKQIICAAMRKLLHFVYGVLKSGQPYDPKLALAR</sequence>
<feature type="domain" description="Transposase IS110-like N-terminal" evidence="1">
    <location>
        <begin position="61"/>
        <end position="208"/>
    </location>
</feature>
<dbReference type="Pfam" id="PF02371">
    <property type="entry name" value="Transposase_20"/>
    <property type="match status" value="1"/>
</dbReference>
<keyword evidence="4" id="KW-1185">Reference proteome</keyword>
<evidence type="ECO:0000259" key="1">
    <source>
        <dbReference type="Pfam" id="PF01548"/>
    </source>
</evidence>
<dbReference type="PANTHER" id="PTHR33055:SF3">
    <property type="entry name" value="PUTATIVE TRANSPOSASE FOR IS117-RELATED"/>
    <property type="match status" value="1"/>
</dbReference>
<feature type="domain" description="Transposase IS116/IS110/IS902 C-terminal" evidence="2">
    <location>
        <begin position="253"/>
        <end position="332"/>
    </location>
</feature>
<protein>
    <submittedName>
        <fullName evidence="3">IS110 family transposase</fullName>
    </submittedName>
</protein>
<evidence type="ECO:0000313" key="4">
    <source>
        <dbReference type="Proteomes" id="UP001059607"/>
    </source>
</evidence>